<feature type="region of interest" description="Disordered" evidence="1">
    <location>
        <begin position="63"/>
        <end position="82"/>
    </location>
</feature>
<sequence>MHTASPVPPPPSTYVADSHPRTPAPPAKAALFSQETAPDLAAVPAPHSSVNGSNRPLLLVRYLLTRPPPPPPTTSSSGQEPVHAALLPRSRWAGYLAGGRATSSAGQAERISGEEEEVRTPEKGEDSGGEASCVGAWRWDA</sequence>
<dbReference type="Proteomes" id="UP000729402">
    <property type="component" value="Unassembled WGS sequence"/>
</dbReference>
<organism evidence="2 3">
    <name type="scientific">Zizania palustris</name>
    <name type="common">Northern wild rice</name>
    <dbReference type="NCBI Taxonomy" id="103762"/>
    <lineage>
        <taxon>Eukaryota</taxon>
        <taxon>Viridiplantae</taxon>
        <taxon>Streptophyta</taxon>
        <taxon>Embryophyta</taxon>
        <taxon>Tracheophyta</taxon>
        <taxon>Spermatophyta</taxon>
        <taxon>Magnoliopsida</taxon>
        <taxon>Liliopsida</taxon>
        <taxon>Poales</taxon>
        <taxon>Poaceae</taxon>
        <taxon>BOP clade</taxon>
        <taxon>Oryzoideae</taxon>
        <taxon>Oryzeae</taxon>
        <taxon>Zizaniinae</taxon>
        <taxon>Zizania</taxon>
    </lineage>
</organism>
<evidence type="ECO:0000313" key="3">
    <source>
        <dbReference type="Proteomes" id="UP000729402"/>
    </source>
</evidence>
<feature type="region of interest" description="Disordered" evidence="1">
    <location>
        <begin position="97"/>
        <end position="141"/>
    </location>
</feature>
<feature type="region of interest" description="Disordered" evidence="1">
    <location>
        <begin position="1"/>
        <end position="27"/>
    </location>
</feature>
<dbReference type="EMBL" id="JAAALK010000283">
    <property type="protein sequence ID" value="KAG8076029.1"/>
    <property type="molecule type" value="Genomic_DNA"/>
</dbReference>
<protein>
    <submittedName>
        <fullName evidence="2">Uncharacterized protein</fullName>
    </submittedName>
</protein>
<keyword evidence="3" id="KW-1185">Reference proteome</keyword>
<comment type="caution">
    <text evidence="2">The sequence shown here is derived from an EMBL/GenBank/DDBJ whole genome shotgun (WGS) entry which is preliminary data.</text>
</comment>
<evidence type="ECO:0000256" key="1">
    <source>
        <dbReference type="SAM" id="MobiDB-lite"/>
    </source>
</evidence>
<dbReference type="AlphaFoldDB" id="A0A8J5TCB4"/>
<reference evidence="2" key="2">
    <citation type="submission" date="2021-02" db="EMBL/GenBank/DDBJ databases">
        <authorList>
            <person name="Kimball J.A."/>
            <person name="Haas M.W."/>
            <person name="Macchietto M."/>
            <person name="Kono T."/>
            <person name="Duquette J."/>
            <person name="Shao M."/>
        </authorList>
    </citation>
    <scope>NUCLEOTIDE SEQUENCE</scope>
    <source>
        <tissue evidence="2">Fresh leaf tissue</tissue>
    </source>
</reference>
<name>A0A8J5TCB4_ZIZPA</name>
<proteinExistence type="predicted"/>
<accession>A0A8J5TCB4</accession>
<reference evidence="2" key="1">
    <citation type="journal article" date="2021" name="bioRxiv">
        <title>Whole Genome Assembly and Annotation of Northern Wild Rice, Zizania palustris L., Supports a Whole Genome Duplication in the Zizania Genus.</title>
        <authorList>
            <person name="Haas M."/>
            <person name="Kono T."/>
            <person name="Macchietto M."/>
            <person name="Millas R."/>
            <person name="McGilp L."/>
            <person name="Shao M."/>
            <person name="Duquette J."/>
            <person name="Hirsch C.N."/>
            <person name="Kimball J."/>
        </authorList>
    </citation>
    <scope>NUCLEOTIDE SEQUENCE</scope>
    <source>
        <tissue evidence="2">Fresh leaf tissue</tissue>
    </source>
</reference>
<evidence type="ECO:0000313" key="2">
    <source>
        <dbReference type="EMBL" id="KAG8076029.1"/>
    </source>
</evidence>
<gene>
    <name evidence="2" type="ORF">GUJ93_ZPchr0006g40704</name>
</gene>
<feature type="compositionally biased region" description="Pro residues" evidence="1">
    <location>
        <begin position="1"/>
        <end position="12"/>
    </location>
</feature>